<comment type="similarity">
    <text evidence="2">Belongs to the RbfA family.</text>
</comment>
<dbReference type="PANTHER" id="PTHR33515">
    <property type="entry name" value="RIBOSOME-BINDING FACTOR A, CHLOROPLASTIC-RELATED"/>
    <property type="match status" value="1"/>
</dbReference>
<dbReference type="InterPro" id="IPR023799">
    <property type="entry name" value="RbfA_dom_sf"/>
</dbReference>
<dbReference type="InterPro" id="IPR015946">
    <property type="entry name" value="KH_dom-like_a/b"/>
</dbReference>
<dbReference type="SUPFAM" id="SSF89919">
    <property type="entry name" value="Ribosome-binding factor A, RbfA"/>
    <property type="match status" value="1"/>
</dbReference>
<comment type="subcellular location">
    <subcellularLocation>
        <location evidence="2">Cytoplasm</location>
    </subcellularLocation>
</comment>
<dbReference type="PROSITE" id="PS01319">
    <property type="entry name" value="RBFA"/>
    <property type="match status" value="1"/>
</dbReference>
<dbReference type="GO" id="GO:0005829">
    <property type="term" value="C:cytosol"/>
    <property type="evidence" value="ECO:0007669"/>
    <property type="project" value="TreeGrafter"/>
</dbReference>
<evidence type="ECO:0000256" key="2">
    <source>
        <dbReference type="HAMAP-Rule" id="MF_00003"/>
    </source>
</evidence>
<dbReference type="GO" id="GO:0043024">
    <property type="term" value="F:ribosomal small subunit binding"/>
    <property type="evidence" value="ECO:0007669"/>
    <property type="project" value="TreeGrafter"/>
</dbReference>
<comment type="subunit">
    <text evidence="2">Monomer. Binds 30S ribosomal subunits, but not 50S ribosomal subunits or 70S ribosomes.</text>
</comment>
<dbReference type="HAMAP" id="MF_00003">
    <property type="entry name" value="RbfA"/>
    <property type="match status" value="1"/>
</dbReference>
<dbReference type="PANTHER" id="PTHR33515:SF1">
    <property type="entry name" value="RIBOSOME-BINDING FACTOR A, CHLOROPLASTIC-RELATED"/>
    <property type="match status" value="1"/>
</dbReference>
<protein>
    <recommendedName>
        <fullName evidence="2">Ribosome-binding factor A</fullName>
    </recommendedName>
</protein>
<dbReference type="AlphaFoldDB" id="A0A1F5FAW0"/>
<name>A0A1F5FAW0_9BACT</name>
<dbReference type="EMBL" id="MFAF01000067">
    <property type="protein sequence ID" value="OGD76758.1"/>
    <property type="molecule type" value="Genomic_DNA"/>
</dbReference>
<keyword evidence="2" id="KW-0963">Cytoplasm</keyword>
<comment type="function">
    <text evidence="2">One of several proteins that assist in the late maturation steps of the functional core of the 30S ribosomal subunit. Associates with free 30S ribosomal subunits (but not with 30S subunits that are part of 70S ribosomes or polysomes). Required for efficient processing of 16S rRNA. May interact with the 5'-terminal helix region of 16S rRNA.</text>
</comment>
<dbReference type="InterPro" id="IPR020053">
    <property type="entry name" value="Ribosome-bd_factorA_CS"/>
</dbReference>
<dbReference type="STRING" id="1817816.A2Y64_02325"/>
<evidence type="ECO:0000313" key="3">
    <source>
        <dbReference type="EMBL" id="OGD76758.1"/>
    </source>
</evidence>
<dbReference type="GO" id="GO:0030490">
    <property type="term" value="P:maturation of SSU-rRNA"/>
    <property type="evidence" value="ECO:0007669"/>
    <property type="project" value="UniProtKB-UniRule"/>
</dbReference>
<dbReference type="NCBIfam" id="TIGR00082">
    <property type="entry name" value="rbfA"/>
    <property type="match status" value="1"/>
</dbReference>
<evidence type="ECO:0000256" key="1">
    <source>
        <dbReference type="ARBA" id="ARBA00022517"/>
    </source>
</evidence>
<accession>A0A1F5FAW0</accession>
<evidence type="ECO:0000313" key="4">
    <source>
        <dbReference type="Proteomes" id="UP000177187"/>
    </source>
</evidence>
<comment type="caution">
    <text evidence="3">The sequence shown here is derived from an EMBL/GenBank/DDBJ whole genome shotgun (WGS) entry which is preliminary data.</text>
</comment>
<proteinExistence type="inferred from homology"/>
<reference evidence="3 4" key="1">
    <citation type="journal article" date="2016" name="Nat. Commun.">
        <title>Thousands of microbial genomes shed light on interconnected biogeochemical processes in an aquifer system.</title>
        <authorList>
            <person name="Anantharaman K."/>
            <person name="Brown C.T."/>
            <person name="Hug L.A."/>
            <person name="Sharon I."/>
            <person name="Castelle C.J."/>
            <person name="Probst A.J."/>
            <person name="Thomas B.C."/>
            <person name="Singh A."/>
            <person name="Wilkins M.J."/>
            <person name="Karaoz U."/>
            <person name="Brodie E.L."/>
            <person name="Williams K.H."/>
            <person name="Hubbard S.S."/>
            <person name="Banfield J.F."/>
        </authorList>
    </citation>
    <scope>NUCLEOTIDE SEQUENCE [LARGE SCALE GENOMIC DNA]</scope>
</reference>
<sequence length="115" mass="13247">MGKRTLQVGRLIRNALAELIIEMRDPRVKEVTLTDVVISTDLLYAKVYVDVFGDEAEAARAIRALERASGYLRRCLAERLNLRNTPELRFLFDSDLRRGERVSRLLRDTEEPGDE</sequence>
<keyword evidence="1 2" id="KW-0690">Ribosome biogenesis</keyword>
<gene>
    <name evidence="2" type="primary">rbfA</name>
    <name evidence="3" type="ORF">A2Y64_02325</name>
</gene>
<dbReference type="Pfam" id="PF02033">
    <property type="entry name" value="RBFA"/>
    <property type="match status" value="1"/>
</dbReference>
<dbReference type="InterPro" id="IPR000238">
    <property type="entry name" value="RbfA"/>
</dbReference>
<dbReference type="Proteomes" id="UP000177187">
    <property type="component" value="Unassembled WGS sequence"/>
</dbReference>
<organism evidence="3 4">
    <name type="scientific">Candidatus Coatesbacteria bacterium RBG_13_66_14</name>
    <dbReference type="NCBI Taxonomy" id="1817816"/>
    <lineage>
        <taxon>Bacteria</taxon>
        <taxon>Candidatus Coatesiibacteriota</taxon>
    </lineage>
</organism>
<dbReference type="Gene3D" id="3.30.300.20">
    <property type="match status" value="1"/>
</dbReference>